<protein>
    <submittedName>
        <fullName evidence="3">DUF4157 domain-containing protein</fullName>
    </submittedName>
</protein>
<feature type="compositionally biased region" description="Basic and acidic residues" evidence="1">
    <location>
        <begin position="108"/>
        <end position="123"/>
    </location>
</feature>
<feature type="region of interest" description="Disordered" evidence="1">
    <location>
        <begin position="656"/>
        <end position="711"/>
    </location>
</feature>
<feature type="domain" description="eCIS core" evidence="2">
    <location>
        <begin position="18"/>
        <end position="94"/>
    </location>
</feature>
<dbReference type="Pfam" id="PF13699">
    <property type="entry name" value="eCIS_core"/>
    <property type="match status" value="1"/>
</dbReference>
<organism evidence="3 4">
    <name type="scientific">Halobium salinum</name>
    <dbReference type="NCBI Taxonomy" id="1364940"/>
    <lineage>
        <taxon>Archaea</taxon>
        <taxon>Methanobacteriati</taxon>
        <taxon>Methanobacteriota</taxon>
        <taxon>Stenosarchaea group</taxon>
        <taxon>Halobacteria</taxon>
        <taxon>Halobacteriales</taxon>
        <taxon>Haloferacaceae</taxon>
        <taxon>Halobium</taxon>
    </lineage>
</organism>
<feature type="compositionally biased region" description="Low complexity" evidence="1">
    <location>
        <begin position="94"/>
        <end position="107"/>
    </location>
</feature>
<evidence type="ECO:0000256" key="1">
    <source>
        <dbReference type="SAM" id="MobiDB-lite"/>
    </source>
</evidence>
<comment type="caution">
    <text evidence="3">The sequence shown here is derived from an EMBL/GenBank/DDBJ whole genome shotgun (WGS) entry which is preliminary data.</text>
</comment>
<reference evidence="3 4" key="1">
    <citation type="journal article" date="2019" name="Int. J. Syst. Evol. Microbiol.">
        <title>The Global Catalogue of Microorganisms (GCM) 10K type strain sequencing project: providing services to taxonomists for standard genome sequencing and annotation.</title>
        <authorList>
            <consortium name="The Broad Institute Genomics Platform"/>
            <consortium name="The Broad Institute Genome Sequencing Center for Infectious Disease"/>
            <person name="Wu L."/>
            <person name="Ma J."/>
        </authorList>
    </citation>
    <scope>NUCLEOTIDE SEQUENCE [LARGE SCALE GENOMIC DNA]</scope>
    <source>
        <strain evidence="3 4">CGMCC 1.12553</strain>
    </source>
</reference>
<keyword evidence="4" id="KW-1185">Reference proteome</keyword>
<gene>
    <name evidence="3" type="ORF">ACFO0N_21910</name>
</gene>
<dbReference type="RefSeq" id="WP_267620966.1">
    <property type="nucleotide sequence ID" value="NZ_JAODIW010000005.1"/>
</dbReference>
<evidence type="ECO:0000313" key="4">
    <source>
        <dbReference type="Proteomes" id="UP001595921"/>
    </source>
</evidence>
<feature type="region of interest" description="Disordered" evidence="1">
    <location>
        <begin position="1"/>
        <end position="21"/>
    </location>
</feature>
<dbReference type="InterPro" id="IPR025295">
    <property type="entry name" value="eCIS_core_dom"/>
</dbReference>
<feature type="region of interest" description="Disordered" evidence="1">
    <location>
        <begin position="93"/>
        <end position="124"/>
    </location>
</feature>
<dbReference type="AlphaFoldDB" id="A0ABD5PIS0"/>
<name>A0ABD5PIS0_9EURY</name>
<dbReference type="EMBL" id="JBHSDS010000017">
    <property type="protein sequence ID" value="MFC4360608.1"/>
    <property type="molecule type" value="Genomic_DNA"/>
</dbReference>
<proteinExistence type="predicted"/>
<evidence type="ECO:0000313" key="3">
    <source>
        <dbReference type="EMBL" id="MFC4360608.1"/>
    </source>
</evidence>
<evidence type="ECO:0000259" key="2">
    <source>
        <dbReference type="Pfam" id="PF13699"/>
    </source>
</evidence>
<accession>A0ABD5PIS0</accession>
<sequence>MDDETAREIGSIRGRGDPLSHSTREFFEPRFGYDLSRVSVHTGSRAASLNRSLDARAFTVGRDIFFRDGAYQPGSATGRQLLAHELTHTIQQGAVRSPRARPTAAARLSEENRRTTDEPRDDTAQWQMESSTVDMMNPALPSVTSSSDATMVQRVSLPSFSDIETGIESIGEEVAEAGDDLVEWGSETAESALEAGEEALERGKEVLVEIGGDAVEVASDVWAAVQALAEELGATVSLTGGRLVVSIPTLPACPTIPVQFTLSEIAREGTFLEGVLPLTETISITGTVGYHLGLTPEILGQVGPCELQSTRIVIDPLGGEYSTSGQLAVTLALGLGAEVRVGLEGEVGMLIIIPATPPIPIELPVVGLEGGLAGMARGTLADRITIGGTLSYANGNISLTASRTEDLGVGLDLGLAGYGQIELLGNNLCRLYWPFWQRHYSATMSTLIDARLALSRGGVDASLNVAPPQFNTLPFDDFGLELRREAFMDECPLCDRFADMGVFPGGIDDHPEYRPDEWERGPLTRYQVHDRSPYNDNKSDIVCRGACGPNCETCNSLGTVKIPAENREGVWVYESFEECFTHQGCRDHDACYDWAFDQGETGEQSIPFTGIEFPSGGNHRLCDLECICTHSVPQCAKWISGKGAFEAMYFSEEPWFDSGSTETQEQEPGDSAIQNVAPESEDPSTVTELTEEETDPVEATPTGSTKEDPIPMIWYKHPSDYPRAVVLEGEEVFRFTDGPRQYFLPDPGILWSGKRGASTLRQYLEPGFSVIVGVDQELTPKEGRVWKKVRSYRKIFYGKIQEAFRFLMIEHGHDMNARKEDADHVKDLQFAGPDDFYNMWPLDEDVNRSAWEFGKQSVTYLDDDGNLQITTLDDAALLDRWFEIVGFDHF</sequence>
<dbReference type="Proteomes" id="UP001595921">
    <property type="component" value="Unassembled WGS sequence"/>
</dbReference>